<dbReference type="InterPro" id="IPR010982">
    <property type="entry name" value="Lambda_DNA-bd_dom_sf"/>
</dbReference>
<dbReference type="SUPFAM" id="SSF47413">
    <property type="entry name" value="lambda repressor-like DNA-binding domains"/>
    <property type="match status" value="1"/>
</dbReference>
<evidence type="ECO:0000313" key="2">
    <source>
        <dbReference type="EMBL" id="MFC4565377.1"/>
    </source>
</evidence>
<name>A0ABV9E421_9ACTN</name>
<accession>A0ABV9E421</accession>
<protein>
    <submittedName>
        <fullName evidence="2">Scr1 family TA system antitoxin-like transcriptional regulator</fullName>
    </submittedName>
</protein>
<dbReference type="RefSeq" id="WP_378579273.1">
    <property type="nucleotide sequence ID" value="NZ_JBHSFQ010000037.1"/>
</dbReference>
<evidence type="ECO:0000313" key="3">
    <source>
        <dbReference type="Proteomes" id="UP001595923"/>
    </source>
</evidence>
<dbReference type="Proteomes" id="UP001595923">
    <property type="component" value="Unassembled WGS sequence"/>
</dbReference>
<evidence type="ECO:0000259" key="1">
    <source>
        <dbReference type="Pfam" id="PF19054"/>
    </source>
</evidence>
<keyword evidence="3" id="KW-1185">Reference proteome</keyword>
<dbReference type="InterPro" id="IPR043917">
    <property type="entry name" value="DUF5753"/>
</dbReference>
<dbReference type="Pfam" id="PF19054">
    <property type="entry name" value="DUF5753"/>
    <property type="match status" value="1"/>
</dbReference>
<sequence length="270" mass="29612">MADQPPVPALIAYGREVRRFRNDADLTLATLAGRVRSNKTALSLLENGKFVPNGTLREALDEVIGNGRLGKLWNELTGEHRPEWRNEVASAIRNANAVYDYQALTFPSYLQTEAYATTLVRAATPGILPEALDERVAERVERSEHIRTSLRPMLWLVLDGTVLRRRYGGGEITREQLVYVAGLAEAGRLTLQVVPEDCPDHPGNSGTFRVLSMGDGSELAYVESAERGQILTGAAAVARRRALFAALQAVALGARASVDLLRAEIDRIRP</sequence>
<reference evidence="3" key="1">
    <citation type="journal article" date="2019" name="Int. J. Syst. Evol. Microbiol.">
        <title>The Global Catalogue of Microorganisms (GCM) 10K type strain sequencing project: providing services to taxonomists for standard genome sequencing and annotation.</title>
        <authorList>
            <consortium name="The Broad Institute Genomics Platform"/>
            <consortium name="The Broad Institute Genome Sequencing Center for Infectious Disease"/>
            <person name="Wu L."/>
            <person name="Ma J."/>
        </authorList>
    </citation>
    <scope>NUCLEOTIDE SEQUENCE [LARGE SCALE GENOMIC DNA]</scope>
    <source>
        <strain evidence="3">XZYJ18</strain>
    </source>
</reference>
<organism evidence="2 3">
    <name type="scientific">Nocardiopsis mangrovi</name>
    <dbReference type="NCBI Taxonomy" id="1179818"/>
    <lineage>
        <taxon>Bacteria</taxon>
        <taxon>Bacillati</taxon>
        <taxon>Actinomycetota</taxon>
        <taxon>Actinomycetes</taxon>
        <taxon>Streptosporangiales</taxon>
        <taxon>Nocardiopsidaceae</taxon>
        <taxon>Nocardiopsis</taxon>
    </lineage>
</organism>
<dbReference type="EMBL" id="JBHSFQ010000037">
    <property type="protein sequence ID" value="MFC4565377.1"/>
    <property type="molecule type" value="Genomic_DNA"/>
</dbReference>
<gene>
    <name evidence="2" type="ORF">ACFO4E_26270</name>
</gene>
<feature type="domain" description="DUF5753" evidence="1">
    <location>
        <begin position="93"/>
        <end position="262"/>
    </location>
</feature>
<comment type="caution">
    <text evidence="2">The sequence shown here is derived from an EMBL/GenBank/DDBJ whole genome shotgun (WGS) entry which is preliminary data.</text>
</comment>
<proteinExistence type="predicted"/>